<evidence type="ECO:0000259" key="1">
    <source>
        <dbReference type="Pfam" id="PF23622"/>
    </source>
</evidence>
<dbReference type="Gene3D" id="3.80.10.10">
    <property type="entry name" value="Ribonuclease Inhibitor"/>
    <property type="match status" value="1"/>
</dbReference>
<keyword evidence="3" id="KW-1185">Reference proteome</keyword>
<organism evidence="2 3">
    <name type="scientific">Chenopodium quinoa</name>
    <name type="common">Quinoa</name>
    <dbReference type="NCBI Taxonomy" id="63459"/>
    <lineage>
        <taxon>Eukaryota</taxon>
        <taxon>Viridiplantae</taxon>
        <taxon>Streptophyta</taxon>
        <taxon>Embryophyta</taxon>
        <taxon>Tracheophyta</taxon>
        <taxon>Spermatophyta</taxon>
        <taxon>Magnoliopsida</taxon>
        <taxon>eudicotyledons</taxon>
        <taxon>Gunneridae</taxon>
        <taxon>Pentapetalae</taxon>
        <taxon>Caryophyllales</taxon>
        <taxon>Chenopodiaceae</taxon>
        <taxon>Chenopodioideae</taxon>
        <taxon>Atripliceae</taxon>
        <taxon>Chenopodium</taxon>
    </lineage>
</organism>
<accession>A0A803LJ08</accession>
<dbReference type="SUPFAM" id="SSF52047">
    <property type="entry name" value="RNI-like"/>
    <property type="match status" value="1"/>
</dbReference>
<protein>
    <recommendedName>
        <fullName evidence="1">At1g61320/AtMIF1 LRR domain-containing protein</fullName>
    </recommendedName>
</protein>
<dbReference type="EnsemblPlants" id="AUR62013955-RA">
    <property type="protein sequence ID" value="AUR62013955-RA:cds"/>
    <property type="gene ID" value="AUR62013955"/>
</dbReference>
<sequence length="274" mass="31819">MPSFRLPNLKLLHLRAALISNDYFVTRLLSSCPLLEDLTVEACWDCVHTTSISSPSLRRLCIRKHELDIYENSAFVSIHTPNLEYFEYYDNLALQYSIPNMDWLVKADINIGNDLLEEEFEESCWQMLNFIRPLSNVQHLSLTGSCTEDLDVHGVEDQLPVFPNLKHLELGYSGYNYWDKVSLAFLNRSPLLETLIFPQGITTSFEQEALDEFNMQSLMMEGEFFRTILANAPWCCRSYLKRIVIKTYSGTDREVNLIQFLLRHASVLEELILF</sequence>
<dbReference type="Pfam" id="PF23622">
    <property type="entry name" value="LRR_At1g61320_AtMIF1"/>
    <property type="match status" value="1"/>
</dbReference>
<evidence type="ECO:0000313" key="3">
    <source>
        <dbReference type="Proteomes" id="UP000596660"/>
    </source>
</evidence>
<dbReference type="Gramene" id="AUR62013955-RA">
    <property type="protein sequence ID" value="AUR62013955-RA:cds"/>
    <property type="gene ID" value="AUR62013955"/>
</dbReference>
<dbReference type="InterPro" id="IPR032675">
    <property type="entry name" value="LRR_dom_sf"/>
</dbReference>
<reference evidence="2" key="1">
    <citation type="journal article" date="2017" name="Nature">
        <title>The genome of Chenopodium quinoa.</title>
        <authorList>
            <person name="Jarvis D.E."/>
            <person name="Ho Y.S."/>
            <person name="Lightfoot D.J."/>
            <person name="Schmoeckel S.M."/>
            <person name="Li B."/>
            <person name="Borm T.J.A."/>
            <person name="Ohyanagi H."/>
            <person name="Mineta K."/>
            <person name="Michell C.T."/>
            <person name="Saber N."/>
            <person name="Kharbatia N.M."/>
            <person name="Rupper R.R."/>
            <person name="Sharp A.R."/>
            <person name="Dally N."/>
            <person name="Boughton B.A."/>
            <person name="Woo Y.H."/>
            <person name="Gao G."/>
            <person name="Schijlen E.G.W.M."/>
            <person name="Guo X."/>
            <person name="Momin A.A."/>
            <person name="Negrao S."/>
            <person name="Al-Babili S."/>
            <person name="Gehring C."/>
            <person name="Roessner U."/>
            <person name="Jung C."/>
            <person name="Murphy K."/>
            <person name="Arold S.T."/>
            <person name="Gojobori T."/>
            <person name="van der Linden C.G."/>
            <person name="van Loo E.N."/>
            <person name="Jellen E.N."/>
            <person name="Maughan P.J."/>
            <person name="Tester M."/>
        </authorList>
    </citation>
    <scope>NUCLEOTIDE SEQUENCE [LARGE SCALE GENOMIC DNA]</scope>
    <source>
        <strain evidence="2">cv. PI 614886</strain>
    </source>
</reference>
<proteinExistence type="predicted"/>
<dbReference type="AlphaFoldDB" id="A0A803LJ08"/>
<reference evidence="2" key="2">
    <citation type="submission" date="2021-03" db="UniProtKB">
        <authorList>
            <consortium name="EnsemblPlants"/>
        </authorList>
    </citation>
    <scope>IDENTIFICATION</scope>
</reference>
<dbReference type="PANTHER" id="PTHR31900">
    <property type="entry name" value="F-BOX/RNI SUPERFAMILY PROTEIN-RELATED"/>
    <property type="match status" value="1"/>
</dbReference>
<dbReference type="Proteomes" id="UP000596660">
    <property type="component" value="Unplaced"/>
</dbReference>
<dbReference type="OMA" id="ENWKLHD"/>
<name>A0A803LJ08_CHEQI</name>
<feature type="domain" description="At1g61320/AtMIF1 LRR" evidence="1">
    <location>
        <begin position="6"/>
        <end position="273"/>
    </location>
</feature>
<evidence type="ECO:0000313" key="2">
    <source>
        <dbReference type="EnsemblPlants" id="AUR62013955-RA:cds"/>
    </source>
</evidence>
<dbReference type="PANTHER" id="PTHR31900:SF27">
    <property type="entry name" value="FBD DOMAIN-CONTAINING PROTEIN"/>
    <property type="match status" value="1"/>
</dbReference>
<dbReference type="InterPro" id="IPR050232">
    <property type="entry name" value="FBL13/AtMIF1-like"/>
</dbReference>
<dbReference type="InterPro" id="IPR055357">
    <property type="entry name" value="LRR_At1g61320_AtMIF1"/>
</dbReference>